<name>A0A8J3C579_9ACTN</name>
<gene>
    <name evidence="2" type="ORF">GCM10012284_64220</name>
</gene>
<proteinExistence type="predicted"/>
<comment type="caution">
    <text evidence="2">The sequence shown here is derived from an EMBL/GenBank/DDBJ whole genome shotgun (WGS) entry which is preliminary data.</text>
</comment>
<accession>A0A8J3C579</accession>
<evidence type="ECO:0000313" key="2">
    <source>
        <dbReference type="EMBL" id="GGL20714.1"/>
    </source>
</evidence>
<evidence type="ECO:0000313" key="3">
    <source>
        <dbReference type="Proteomes" id="UP000656042"/>
    </source>
</evidence>
<keyword evidence="3" id="KW-1185">Reference proteome</keyword>
<feature type="region of interest" description="Disordered" evidence="1">
    <location>
        <begin position="56"/>
        <end position="78"/>
    </location>
</feature>
<reference evidence="2" key="1">
    <citation type="journal article" date="2014" name="Int. J. Syst. Evol. Microbiol.">
        <title>Complete genome sequence of Corynebacterium casei LMG S-19264T (=DSM 44701T), isolated from a smear-ripened cheese.</title>
        <authorList>
            <consortium name="US DOE Joint Genome Institute (JGI-PGF)"/>
            <person name="Walter F."/>
            <person name="Albersmeier A."/>
            <person name="Kalinowski J."/>
            <person name="Ruckert C."/>
        </authorList>
    </citation>
    <scope>NUCLEOTIDE SEQUENCE</scope>
    <source>
        <strain evidence="2">CGMCC 4.7299</strain>
    </source>
</reference>
<reference evidence="2" key="2">
    <citation type="submission" date="2020-09" db="EMBL/GenBank/DDBJ databases">
        <authorList>
            <person name="Sun Q."/>
            <person name="Zhou Y."/>
        </authorList>
    </citation>
    <scope>NUCLEOTIDE SEQUENCE</scope>
    <source>
        <strain evidence="2">CGMCC 4.7299</strain>
    </source>
</reference>
<dbReference type="EMBL" id="BMMX01000081">
    <property type="protein sequence ID" value="GGL20714.1"/>
    <property type="molecule type" value="Genomic_DNA"/>
</dbReference>
<dbReference type="AlphaFoldDB" id="A0A8J3C579"/>
<feature type="compositionally biased region" description="Basic and acidic residues" evidence="1">
    <location>
        <begin position="61"/>
        <end position="78"/>
    </location>
</feature>
<evidence type="ECO:0000256" key="1">
    <source>
        <dbReference type="SAM" id="MobiDB-lite"/>
    </source>
</evidence>
<sequence length="78" mass="8752">MVVRLTEDTPAHLWTVPGLVQDRRISAVPGHPVTLGKMLIVVAARPHGEHLAYREPMSSDCEDRDRAGRWDRERLIGG</sequence>
<organism evidence="2 3">
    <name type="scientific">Mangrovihabitans endophyticus</name>
    <dbReference type="NCBI Taxonomy" id="1751298"/>
    <lineage>
        <taxon>Bacteria</taxon>
        <taxon>Bacillati</taxon>
        <taxon>Actinomycetota</taxon>
        <taxon>Actinomycetes</taxon>
        <taxon>Micromonosporales</taxon>
        <taxon>Micromonosporaceae</taxon>
        <taxon>Mangrovihabitans</taxon>
    </lineage>
</organism>
<protein>
    <submittedName>
        <fullName evidence="2">Uncharacterized protein</fullName>
    </submittedName>
</protein>
<dbReference type="Proteomes" id="UP000656042">
    <property type="component" value="Unassembled WGS sequence"/>
</dbReference>